<dbReference type="RefSeq" id="WP_073204219.1">
    <property type="nucleotide sequence ID" value="NZ_FRBD01000002.1"/>
</dbReference>
<keyword evidence="5" id="KW-0560">Oxidoreductase</keyword>
<evidence type="ECO:0000256" key="4">
    <source>
        <dbReference type="ARBA" id="ARBA00022643"/>
    </source>
</evidence>
<organism evidence="7 8">
    <name type="scientific">Xylanibacter ruminicola</name>
    <name type="common">Prevotella ruminicola</name>
    <dbReference type="NCBI Taxonomy" id="839"/>
    <lineage>
        <taxon>Bacteria</taxon>
        <taxon>Pseudomonadati</taxon>
        <taxon>Bacteroidota</taxon>
        <taxon>Bacteroidia</taxon>
        <taxon>Bacteroidales</taxon>
        <taxon>Prevotellaceae</taxon>
        <taxon>Xylanibacter</taxon>
    </lineage>
</organism>
<proteinExistence type="inferred from homology"/>
<evidence type="ECO:0000256" key="1">
    <source>
        <dbReference type="ARBA" id="ARBA00001917"/>
    </source>
</evidence>
<protein>
    <submittedName>
        <fullName evidence="7">Nitroreductase</fullName>
    </submittedName>
</protein>
<evidence type="ECO:0000256" key="3">
    <source>
        <dbReference type="ARBA" id="ARBA00022630"/>
    </source>
</evidence>
<feature type="domain" description="Nitroreductase" evidence="6">
    <location>
        <begin position="7"/>
        <end position="59"/>
    </location>
</feature>
<dbReference type="InterPro" id="IPR000415">
    <property type="entry name" value="Nitroreductase-like"/>
</dbReference>
<dbReference type="Proteomes" id="UP000184130">
    <property type="component" value="Unassembled WGS sequence"/>
</dbReference>
<keyword evidence="4" id="KW-0288">FMN</keyword>
<comment type="similarity">
    <text evidence="2">Belongs to the nitroreductase family.</text>
</comment>
<name>A0A1M6RP69_XYLRU</name>
<evidence type="ECO:0000259" key="6">
    <source>
        <dbReference type="Pfam" id="PF00881"/>
    </source>
</evidence>
<evidence type="ECO:0000313" key="8">
    <source>
        <dbReference type="Proteomes" id="UP000184130"/>
    </source>
</evidence>
<evidence type="ECO:0000256" key="2">
    <source>
        <dbReference type="ARBA" id="ARBA00007118"/>
    </source>
</evidence>
<dbReference type="CDD" id="cd20609">
    <property type="entry name" value="nitroreductase"/>
    <property type="match status" value="1"/>
</dbReference>
<dbReference type="AlphaFoldDB" id="A0A1M6RP69"/>
<sequence>MNLLELVKARYSCRNYQPTSVEQEKLDYIMECVRLAPSAVNKQPWLFHIVTKEEDKAKLTQCYRRDWLKTAPMYIVASILHDEEWVRFDGKHHGDIDIAIAVEHLCLAATEQGLATCWVCNFDANLCKELFALPENEEPAVIIPLGYAADELKPKSRKAIDEIVL</sequence>
<gene>
    <name evidence="7" type="ORF">SAMN05216463_10251</name>
</gene>
<dbReference type="SUPFAM" id="SSF55469">
    <property type="entry name" value="FMN-dependent nitroreductase-like"/>
    <property type="match status" value="1"/>
</dbReference>
<dbReference type="PANTHER" id="PTHR43673">
    <property type="entry name" value="NAD(P)H NITROREDUCTASE YDGI-RELATED"/>
    <property type="match status" value="1"/>
</dbReference>
<keyword evidence="3" id="KW-0285">Flavoprotein</keyword>
<dbReference type="InterPro" id="IPR029479">
    <property type="entry name" value="Nitroreductase"/>
</dbReference>
<dbReference type="GO" id="GO:0016491">
    <property type="term" value="F:oxidoreductase activity"/>
    <property type="evidence" value="ECO:0007669"/>
    <property type="project" value="UniProtKB-KW"/>
</dbReference>
<accession>A0A1M6RP69</accession>
<feature type="domain" description="Nitroreductase" evidence="6">
    <location>
        <begin position="61"/>
        <end position="147"/>
    </location>
</feature>
<dbReference type="Pfam" id="PF00881">
    <property type="entry name" value="Nitroreductase"/>
    <property type="match status" value="2"/>
</dbReference>
<evidence type="ECO:0000256" key="5">
    <source>
        <dbReference type="ARBA" id="ARBA00023002"/>
    </source>
</evidence>
<dbReference type="OrthoDB" id="9809288at2"/>
<comment type="cofactor">
    <cofactor evidence="1">
        <name>FMN</name>
        <dbReference type="ChEBI" id="CHEBI:58210"/>
    </cofactor>
</comment>
<dbReference type="Gene3D" id="3.40.109.10">
    <property type="entry name" value="NADH Oxidase"/>
    <property type="match status" value="1"/>
</dbReference>
<reference evidence="7 8" key="1">
    <citation type="submission" date="2016-11" db="EMBL/GenBank/DDBJ databases">
        <authorList>
            <person name="Jaros S."/>
            <person name="Januszkiewicz K."/>
            <person name="Wedrychowicz H."/>
        </authorList>
    </citation>
    <scope>NUCLEOTIDE SEQUENCE [LARGE SCALE GENOMIC DNA]</scope>
    <source>
        <strain evidence="7 8">KHT3</strain>
    </source>
</reference>
<dbReference type="EMBL" id="FRBD01000002">
    <property type="protein sequence ID" value="SHK34311.1"/>
    <property type="molecule type" value="Genomic_DNA"/>
</dbReference>
<dbReference type="PANTHER" id="PTHR43673:SF2">
    <property type="entry name" value="NITROREDUCTASE"/>
    <property type="match status" value="1"/>
</dbReference>
<evidence type="ECO:0000313" key="7">
    <source>
        <dbReference type="EMBL" id="SHK34311.1"/>
    </source>
</evidence>